<dbReference type="InterPro" id="IPR036188">
    <property type="entry name" value="FAD/NAD-bd_sf"/>
</dbReference>
<dbReference type="InterPro" id="IPR004099">
    <property type="entry name" value="Pyr_nucl-diS_OxRdtase_dimer"/>
</dbReference>
<dbReference type="NCBIfam" id="TIGR01350">
    <property type="entry name" value="lipoamide_DH"/>
    <property type="match status" value="1"/>
</dbReference>
<evidence type="ECO:0000256" key="5">
    <source>
        <dbReference type="ARBA" id="ARBA00023027"/>
    </source>
</evidence>
<evidence type="ECO:0000313" key="12">
    <source>
        <dbReference type="Proteomes" id="UP000649617"/>
    </source>
</evidence>
<reference evidence="11" key="1">
    <citation type="submission" date="2021-02" db="EMBL/GenBank/DDBJ databases">
        <authorList>
            <person name="Dougan E. K."/>
            <person name="Rhodes N."/>
            <person name="Thang M."/>
            <person name="Chan C."/>
        </authorList>
    </citation>
    <scope>NUCLEOTIDE SEQUENCE</scope>
</reference>
<dbReference type="InterPro" id="IPR012999">
    <property type="entry name" value="Pyr_OxRdtase_I_AS"/>
</dbReference>
<dbReference type="OrthoDB" id="361797at2759"/>
<comment type="cofactor">
    <cofactor evidence="8">
        <name>FAD</name>
        <dbReference type="ChEBI" id="CHEBI:57692"/>
    </cofactor>
    <text evidence="8">Binds 1 FAD per subunit.</text>
</comment>
<protein>
    <recommendedName>
        <fullName evidence="8">Dihydrolipoyl dehydrogenase</fullName>
        <ecNumber evidence="8">1.8.1.4</ecNumber>
    </recommendedName>
</protein>
<name>A0A812NLL6_SYMPI</name>
<comment type="catalytic activity">
    <reaction evidence="8">
        <text>N(6)-[(R)-dihydrolipoyl]-L-lysyl-[protein] + NAD(+) = N(6)-[(R)-lipoyl]-L-lysyl-[protein] + NADH + H(+)</text>
        <dbReference type="Rhea" id="RHEA:15045"/>
        <dbReference type="Rhea" id="RHEA-COMP:10474"/>
        <dbReference type="Rhea" id="RHEA-COMP:10475"/>
        <dbReference type="ChEBI" id="CHEBI:15378"/>
        <dbReference type="ChEBI" id="CHEBI:57540"/>
        <dbReference type="ChEBI" id="CHEBI:57945"/>
        <dbReference type="ChEBI" id="CHEBI:83099"/>
        <dbReference type="ChEBI" id="CHEBI:83100"/>
        <dbReference type="EC" id="1.8.1.4"/>
    </reaction>
</comment>
<dbReference type="Pfam" id="PF02852">
    <property type="entry name" value="Pyr_redox_dim"/>
    <property type="match status" value="1"/>
</dbReference>
<dbReference type="Gene3D" id="3.30.390.30">
    <property type="match status" value="1"/>
</dbReference>
<dbReference type="PANTHER" id="PTHR22912:SF151">
    <property type="entry name" value="DIHYDROLIPOYL DEHYDROGENASE, MITOCHONDRIAL"/>
    <property type="match status" value="1"/>
</dbReference>
<evidence type="ECO:0000256" key="7">
    <source>
        <dbReference type="ARBA" id="ARBA00023284"/>
    </source>
</evidence>
<dbReference type="FunFam" id="3.50.50.60:FF:000025">
    <property type="entry name" value="Dihydrolipoyl dehydrogenase"/>
    <property type="match status" value="1"/>
</dbReference>
<feature type="domain" description="FAD/NAD(P)-binding" evidence="10">
    <location>
        <begin position="277"/>
        <end position="599"/>
    </location>
</feature>
<dbReference type="PRINTS" id="PR00411">
    <property type="entry name" value="PNDRDTASEI"/>
</dbReference>
<dbReference type="GO" id="GO:0050660">
    <property type="term" value="F:flavin adenine dinucleotide binding"/>
    <property type="evidence" value="ECO:0007669"/>
    <property type="project" value="InterPro"/>
</dbReference>
<evidence type="ECO:0000256" key="6">
    <source>
        <dbReference type="ARBA" id="ARBA00023157"/>
    </source>
</evidence>
<evidence type="ECO:0000256" key="2">
    <source>
        <dbReference type="ARBA" id="ARBA00022630"/>
    </source>
</evidence>
<keyword evidence="4 8" id="KW-0560">Oxidoreductase</keyword>
<dbReference type="Pfam" id="PF07992">
    <property type="entry name" value="Pyr_redox_2"/>
    <property type="match status" value="1"/>
</dbReference>
<keyword evidence="3 8" id="KW-0274">FAD</keyword>
<keyword evidence="2 8" id="KW-0285">Flavoprotein</keyword>
<comment type="caution">
    <text evidence="11">The sequence shown here is derived from an EMBL/GenBank/DDBJ whole genome shotgun (WGS) entry which is preliminary data.</text>
</comment>
<keyword evidence="6" id="KW-1015">Disulfide bond</keyword>
<comment type="miscellaneous">
    <text evidence="8">The active site is a redox-active disulfide bond.</text>
</comment>
<dbReference type="SUPFAM" id="SSF53300">
    <property type="entry name" value="vWA-like"/>
    <property type="match status" value="1"/>
</dbReference>
<dbReference type="InterPro" id="IPR023753">
    <property type="entry name" value="FAD/NAD-binding_dom"/>
</dbReference>
<dbReference type="PROSITE" id="PS00076">
    <property type="entry name" value="PYRIDINE_REDOX_1"/>
    <property type="match status" value="1"/>
</dbReference>
<dbReference type="InterPro" id="IPR050151">
    <property type="entry name" value="Class-I_Pyr_Nuc-Dis_Oxidored"/>
</dbReference>
<dbReference type="GO" id="GO:0006103">
    <property type="term" value="P:2-oxoglutarate metabolic process"/>
    <property type="evidence" value="ECO:0007669"/>
    <property type="project" value="TreeGrafter"/>
</dbReference>
<sequence>MRRAIPYIAINFRRDKIWLRRTRPSKREFQIVVAIDDSKSMGENGAGRLAMEAPATMALALQRLEAGELAVLRFGAQVEVLRQLAPAQELSGETIASFCGAFGFQQDHTSWIELLKCSTGLLQQGRERYTPRVPLDQLLFIISDARIQEDRQQVLRQVRLAHEQGRMAVVVILDPRPEASSIVRLKTVTQLDGKLMVHNYLDTFPFPYYVVIRRLNDLPSVVADALRQWFALRLAEGEAAGSAGRSSGGARGMMGSGMRRRSRMNAALRWLSSESKKDVVVVGGGPGGYVAAIKAAQLGLNVACVEARGKLGGTCLNVGCIPSKALLHSSHFYHEAQHNFASHGVACGFMLDGGGNVMMQNKLDAVEGLTSGIEGLFKKNKMEYVKGFGKVTGANEVSVELLEGGKRSKREELCWTVFNVGLRIKIDEEVTVSSTGALSLSKVPEKLVIIGAGVIGLELGSVWGRLGAQVTVLEYLDRITPGMDSDTAKNFQRILQKQGIDFKLGMKVLSAEREGSGAKVVAEPAKGGDQETFECDNVLVAIGRRPVTKGMGLEEVGVKMNEKGVIQTDAHFQTSVPSIYAIGDCIPGPMLAHKAEDEGIACAELLAGKAGHINYDVIPSVVYTHPEIAWVGKTEEELKEAGVAYNVGKFNMMANSRARTTGECVASKRYIVLLDVMVSCCQVMRPDLSSSYQTKKRIVCLVYTSLRR</sequence>
<comment type="similarity">
    <text evidence="1 8">Belongs to the class-I pyridine nucleotide-disulfide oxidoreductase family.</text>
</comment>
<dbReference type="GO" id="GO:0004148">
    <property type="term" value="F:dihydrolipoyl dehydrogenase (NADH) activity"/>
    <property type="evidence" value="ECO:0007669"/>
    <property type="project" value="UniProtKB-EC"/>
</dbReference>
<evidence type="ECO:0000256" key="3">
    <source>
        <dbReference type="ARBA" id="ARBA00022827"/>
    </source>
</evidence>
<evidence type="ECO:0000256" key="4">
    <source>
        <dbReference type="ARBA" id="ARBA00023002"/>
    </source>
</evidence>
<dbReference type="PANTHER" id="PTHR22912">
    <property type="entry name" value="DISULFIDE OXIDOREDUCTASE"/>
    <property type="match status" value="1"/>
</dbReference>
<dbReference type="Proteomes" id="UP000649617">
    <property type="component" value="Unassembled WGS sequence"/>
</dbReference>
<dbReference type="GO" id="GO:0005739">
    <property type="term" value="C:mitochondrion"/>
    <property type="evidence" value="ECO:0007669"/>
    <property type="project" value="TreeGrafter"/>
</dbReference>
<evidence type="ECO:0000256" key="8">
    <source>
        <dbReference type="RuleBase" id="RU003692"/>
    </source>
</evidence>
<dbReference type="InterPro" id="IPR006258">
    <property type="entry name" value="Lipoamide_DH"/>
</dbReference>
<evidence type="ECO:0000256" key="1">
    <source>
        <dbReference type="ARBA" id="ARBA00007532"/>
    </source>
</evidence>
<dbReference type="InterPro" id="IPR016156">
    <property type="entry name" value="FAD/NAD-linked_Rdtase_dimer_sf"/>
</dbReference>
<dbReference type="EMBL" id="CAJNIZ010011636">
    <property type="protein sequence ID" value="CAE7322634.1"/>
    <property type="molecule type" value="Genomic_DNA"/>
</dbReference>
<keyword evidence="7 8" id="KW-0676">Redox-active center</keyword>
<dbReference type="AlphaFoldDB" id="A0A812NLL6"/>
<dbReference type="InterPro" id="IPR036465">
    <property type="entry name" value="vWFA_dom_sf"/>
</dbReference>
<dbReference type="PRINTS" id="PR00368">
    <property type="entry name" value="FADPNR"/>
</dbReference>
<accession>A0A812NLL6</accession>
<keyword evidence="12" id="KW-1185">Reference proteome</keyword>
<organism evidence="11 12">
    <name type="scientific">Symbiodinium pilosum</name>
    <name type="common">Dinoflagellate</name>
    <dbReference type="NCBI Taxonomy" id="2952"/>
    <lineage>
        <taxon>Eukaryota</taxon>
        <taxon>Sar</taxon>
        <taxon>Alveolata</taxon>
        <taxon>Dinophyceae</taxon>
        <taxon>Suessiales</taxon>
        <taxon>Symbiodiniaceae</taxon>
        <taxon>Symbiodinium</taxon>
    </lineage>
</organism>
<feature type="domain" description="Pyridine nucleotide-disulphide oxidoreductase dimerisation" evidence="9">
    <location>
        <begin position="618"/>
        <end position="663"/>
    </location>
</feature>
<evidence type="ECO:0000259" key="9">
    <source>
        <dbReference type="Pfam" id="PF02852"/>
    </source>
</evidence>
<dbReference type="EC" id="1.8.1.4" evidence="8"/>
<dbReference type="GO" id="GO:0045252">
    <property type="term" value="C:oxoglutarate dehydrogenase complex"/>
    <property type="evidence" value="ECO:0007669"/>
    <property type="project" value="TreeGrafter"/>
</dbReference>
<evidence type="ECO:0000313" key="11">
    <source>
        <dbReference type="EMBL" id="CAE7322634.1"/>
    </source>
</evidence>
<proteinExistence type="inferred from homology"/>
<dbReference type="Gene3D" id="3.50.50.60">
    <property type="entry name" value="FAD/NAD(P)-binding domain"/>
    <property type="match status" value="2"/>
</dbReference>
<gene>
    <name evidence="11" type="primary">LPD1</name>
    <name evidence="11" type="ORF">SPIL2461_LOCUS7454</name>
</gene>
<dbReference type="SUPFAM" id="SSF51905">
    <property type="entry name" value="FAD/NAD(P)-binding domain"/>
    <property type="match status" value="1"/>
</dbReference>
<keyword evidence="5 8" id="KW-0520">NAD</keyword>
<evidence type="ECO:0000259" key="10">
    <source>
        <dbReference type="Pfam" id="PF07992"/>
    </source>
</evidence>